<keyword evidence="3" id="KW-1185">Reference proteome</keyword>
<dbReference type="RefSeq" id="XP_001885340.1">
    <property type="nucleotide sequence ID" value="XM_001885305.1"/>
</dbReference>
<feature type="compositionally biased region" description="Basic and acidic residues" evidence="1">
    <location>
        <begin position="33"/>
        <end position="43"/>
    </location>
</feature>
<evidence type="ECO:0000313" key="2">
    <source>
        <dbReference type="EMBL" id="EDR04085.1"/>
    </source>
</evidence>
<dbReference type="KEGG" id="lbc:LACBIDRAFT_306336"/>
<reference evidence="2 3" key="1">
    <citation type="journal article" date="2008" name="Nature">
        <title>The genome of Laccaria bicolor provides insights into mycorrhizal symbiosis.</title>
        <authorList>
            <person name="Martin F."/>
            <person name="Aerts A."/>
            <person name="Ahren D."/>
            <person name="Brun A."/>
            <person name="Danchin E.G.J."/>
            <person name="Duchaussoy F."/>
            <person name="Gibon J."/>
            <person name="Kohler A."/>
            <person name="Lindquist E."/>
            <person name="Pereda V."/>
            <person name="Salamov A."/>
            <person name="Shapiro H.J."/>
            <person name="Wuyts J."/>
            <person name="Blaudez D."/>
            <person name="Buee M."/>
            <person name="Brokstein P."/>
            <person name="Canbaeck B."/>
            <person name="Cohen D."/>
            <person name="Courty P.E."/>
            <person name="Coutinho P.M."/>
            <person name="Delaruelle C."/>
            <person name="Detter J.C."/>
            <person name="Deveau A."/>
            <person name="DiFazio S."/>
            <person name="Duplessis S."/>
            <person name="Fraissinet-Tachet L."/>
            <person name="Lucic E."/>
            <person name="Frey-Klett P."/>
            <person name="Fourrey C."/>
            <person name="Feussner I."/>
            <person name="Gay G."/>
            <person name="Grimwood J."/>
            <person name="Hoegger P.J."/>
            <person name="Jain P."/>
            <person name="Kilaru S."/>
            <person name="Labbe J."/>
            <person name="Lin Y.C."/>
            <person name="Legue V."/>
            <person name="Le Tacon F."/>
            <person name="Marmeisse R."/>
            <person name="Melayah D."/>
            <person name="Montanini B."/>
            <person name="Muratet M."/>
            <person name="Nehls U."/>
            <person name="Niculita-Hirzel H."/>
            <person name="Oudot-Le Secq M.P."/>
            <person name="Peter M."/>
            <person name="Quesneville H."/>
            <person name="Rajashekar B."/>
            <person name="Reich M."/>
            <person name="Rouhier N."/>
            <person name="Schmutz J."/>
            <person name="Yin T."/>
            <person name="Chalot M."/>
            <person name="Henrissat B."/>
            <person name="Kuees U."/>
            <person name="Lucas S."/>
            <person name="Van de Peer Y."/>
            <person name="Podila G.K."/>
            <person name="Polle A."/>
            <person name="Pukkila P.J."/>
            <person name="Richardson P.M."/>
            <person name="Rouze P."/>
            <person name="Sanders I.R."/>
            <person name="Stajich J.E."/>
            <person name="Tunlid A."/>
            <person name="Tuskan G."/>
            <person name="Grigoriev I.V."/>
        </authorList>
    </citation>
    <scope>NUCLEOTIDE SEQUENCE [LARGE SCALE GENOMIC DNA]</scope>
    <source>
        <strain evidence="3">S238N-H82 / ATCC MYA-4686</strain>
    </source>
</reference>
<dbReference type="InParanoid" id="B0DN55"/>
<proteinExistence type="predicted"/>
<dbReference type="Proteomes" id="UP000001194">
    <property type="component" value="Unassembled WGS sequence"/>
</dbReference>
<organism evidence="3">
    <name type="scientific">Laccaria bicolor (strain S238N-H82 / ATCC MYA-4686)</name>
    <name type="common">Bicoloured deceiver</name>
    <name type="synonym">Laccaria laccata var. bicolor</name>
    <dbReference type="NCBI Taxonomy" id="486041"/>
    <lineage>
        <taxon>Eukaryota</taxon>
        <taxon>Fungi</taxon>
        <taxon>Dikarya</taxon>
        <taxon>Basidiomycota</taxon>
        <taxon>Agaricomycotina</taxon>
        <taxon>Agaricomycetes</taxon>
        <taxon>Agaricomycetidae</taxon>
        <taxon>Agaricales</taxon>
        <taxon>Agaricineae</taxon>
        <taxon>Hydnangiaceae</taxon>
        <taxon>Laccaria</taxon>
    </lineage>
</organism>
<protein>
    <submittedName>
        <fullName evidence="2">Predicted protein</fullName>
    </submittedName>
</protein>
<dbReference type="AlphaFoldDB" id="B0DN55"/>
<evidence type="ECO:0000256" key="1">
    <source>
        <dbReference type="SAM" id="MobiDB-lite"/>
    </source>
</evidence>
<dbReference type="EMBL" id="DS547120">
    <property type="protein sequence ID" value="EDR04085.1"/>
    <property type="molecule type" value="Genomic_DNA"/>
</dbReference>
<accession>B0DN55</accession>
<dbReference type="HOGENOM" id="CLU_2886206_0_0_1"/>
<sequence>MSAMLGTAGKKLFKKHREQYAPPDPFHETYTTNEERKNKERCVKNFTIRTTSKDDPFNSTHHP</sequence>
<gene>
    <name evidence="2" type="ORF">LACBIDRAFT_306336</name>
</gene>
<dbReference type="GeneID" id="6080893"/>
<evidence type="ECO:0000313" key="3">
    <source>
        <dbReference type="Proteomes" id="UP000001194"/>
    </source>
</evidence>
<name>B0DN55_LACBS</name>
<dbReference type="OrthoDB" id="2103474at2759"/>
<feature type="region of interest" description="Disordered" evidence="1">
    <location>
        <begin position="1"/>
        <end position="63"/>
    </location>
</feature>